<sequence>MRRFADRGACWVVLLLFGVVGLGGCTGGNLHPEITVMQEDQGYAPAAIDHAVDSFLGDWRAGSGSGAGGGFGGGGSTPAYRTQRSLETAFGIRARQQLDPRWQLEGVIRGGRGQGRHFLPDGAGIFKDPITIAADTRFAEAEAAITHRLGPGFLPEALPGSVSVSAGLGVRQVHSRMRINSALLAIDASHRQRLEFAKLSAQYHLPLARGAGELALFAEARGHGRDSGTLRGGARLILSLSRPR</sequence>
<dbReference type="AlphaFoldDB" id="A0A5A9ZVT1"/>
<evidence type="ECO:0000313" key="1">
    <source>
        <dbReference type="EMBL" id="KAA0921161.1"/>
    </source>
</evidence>
<keyword evidence="2" id="KW-1185">Reference proteome</keyword>
<comment type="caution">
    <text evidence="1">The sequence shown here is derived from an EMBL/GenBank/DDBJ whole genome shotgun (WGS) entry which is preliminary data.</text>
</comment>
<accession>A0A5A9ZVT1</accession>
<dbReference type="Proteomes" id="UP000325291">
    <property type="component" value="Unassembled WGS sequence"/>
</dbReference>
<organism evidence="1 2">
    <name type="scientific">Aquicoccus porphyridii</name>
    <dbReference type="NCBI Taxonomy" id="1852029"/>
    <lineage>
        <taxon>Bacteria</taxon>
        <taxon>Pseudomonadati</taxon>
        <taxon>Pseudomonadota</taxon>
        <taxon>Alphaproteobacteria</taxon>
        <taxon>Rhodobacterales</taxon>
        <taxon>Paracoccaceae</taxon>
        <taxon>Aquicoccus</taxon>
    </lineage>
</organism>
<protein>
    <submittedName>
        <fullName evidence="1">Uncharacterized protein</fullName>
    </submittedName>
</protein>
<name>A0A5A9ZVT1_9RHOB</name>
<dbReference type="RefSeq" id="WP_146610987.1">
    <property type="nucleotide sequence ID" value="NZ_VINQ01000001.1"/>
</dbReference>
<evidence type="ECO:0000313" key="2">
    <source>
        <dbReference type="Proteomes" id="UP000325291"/>
    </source>
</evidence>
<gene>
    <name evidence="1" type="ORF">FLO80_03050</name>
</gene>
<dbReference type="PROSITE" id="PS51257">
    <property type="entry name" value="PROKAR_LIPOPROTEIN"/>
    <property type="match status" value="1"/>
</dbReference>
<dbReference type="EMBL" id="VINQ01000001">
    <property type="protein sequence ID" value="KAA0921161.1"/>
    <property type="molecule type" value="Genomic_DNA"/>
</dbReference>
<reference evidence="1 2" key="1">
    <citation type="submission" date="2019-07" db="EMBL/GenBank/DDBJ databases">
        <title>Aquicoccus porphyridii gen. nov., sp. nov., isolated from a small marine red alga, Porphyridium marinum.</title>
        <authorList>
            <person name="Liu L."/>
        </authorList>
    </citation>
    <scope>NUCLEOTIDE SEQUENCE [LARGE SCALE GENOMIC DNA]</scope>
    <source>
        <strain evidence="1 2">L1 8-17</strain>
    </source>
</reference>
<proteinExistence type="predicted"/>